<evidence type="ECO:0000256" key="2">
    <source>
        <dbReference type="ARBA" id="ARBA00023136"/>
    </source>
</evidence>
<dbReference type="Pfam" id="PF14905">
    <property type="entry name" value="OMP_b-brl_3"/>
    <property type="match status" value="1"/>
</dbReference>
<dbReference type="Gene3D" id="2.60.40.1120">
    <property type="entry name" value="Carboxypeptidase-like, regulatory domain"/>
    <property type="match status" value="1"/>
</dbReference>
<feature type="signal peptide" evidence="4">
    <location>
        <begin position="1"/>
        <end position="21"/>
    </location>
</feature>
<dbReference type="SUPFAM" id="SSF49452">
    <property type="entry name" value="Starch-binding domain-like"/>
    <property type="match status" value="1"/>
</dbReference>
<reference evidence="6" key="1">
    <citation type="submission" date="2024-02" db="EMBL/GenBank/DDBJ databases">
        <title>Sediminibacterium planktonica sp. nov. and Sediminibacterium longus sp. nov., isolated from surface lake and river water.</title>
        <authorList>
            <person name="Watanabe K."/>
            <person name="Takemine S."/>
            <person name="Ishii Y."/>
            <person name="Ogata Y."/>
            <person name="Shindo C."/>
            <person name="Suda W."/>
        </authorList>
    </citation>
    <scope>NUCLEOTIDE SEQUENCE</scope>
    <source>
        <strain evidence="6">KACHI17</strain>
    </source>
</reference>
<dbReference type="GO" id="GO:0009279">
    <property type="term" value="C:cell outer membrane"/>
    <property type="evidence" value="ECO:0007669"/>
    <property type="project" value="UniProtKB-SubCell"/>
</dbReference>
<feature type="chain" id="PRO_5043311047" evidence="4">
    <location>
        <begin position="22"/>
        <end position="922"/>
    </location>
</feature>
<evidence type="ECO:0000256" key="1">
    <source>
        <dbReference type="ARBA" id="ARBA00004442"/>
    </source>
</evidence>
<dbReference type="InterPro" id="IPR013784">
    <property type="entry name" value="Carb-bd-like_fold"/>
</dbReference>
<keyword evidence="2" id="KW-0472">Membrane</keyword>
<dbReference type="SUPFAM" id="SSF56935">
    <property type="entry name" value="Porins"/>
    <property type="match status" value="1"/>
</dbReference>
<proteinExistence type="predicted"/>
<gene>
    <name evidence="6" type="ORF">KACHI17_08720</name>
</gene>
<feature type="domain" description="Outer membrane protein beta-barrel" evidence="5">
    <location>
        <begin position="454"/>
        <end position="910"/>
    </location>
</feature>
<keyword evidence="6" id="KW-0675">Receptor</keyword>
<evidence type="ECO:0000256" key="3">
    <source>
        <dbReference type="ARBA" id="ARBA00023237"/>
    </source>
</evidence>
<comment type="subcellular location">
    <subcellularLocation>
        <location evidence="1">Cell outer membrane</location>
    </subcellularLocation>
</comment>
<accession>A0AAT9GHB2</accession>
<evidence type="ECO:0000256" key="4">
    <source>
        <dbReference type="SAM" id="SignalP"/>
    </source>
</evidence>
<dbReference type="RefSeq" id="WP_353550287.1">
    <property type="nucleotide sequence ID" value="NZ_AP029612.1"/>
</dbReference>
<dbReference type="AlphaFoldDB" id="A0AAT9GHB2"/>
<dbReference type="Pfam" id="PF13620">
    <property type="entry name" value="CarboxypepD_reg"/>
    <property type="match status" value="1"/>
</dbReference>
<protein>
    <submittedName>
        <fullName evidence="6">TonB-dependent receptor</fullName>
    </submittedName>
</protein>
<dbReference type="GO" id="GO:0030246">
    <property type="term" value="F:carbohydrate binding"/>
    <property type="evidence" value="ECO:0007669"/>
    <property type="project" value="InterPro"/>
</dbReference>
<keyword evidence="3" id="KW-0998">Cell outer membrane</keyword>
<name>A0AAT9GHB2_9BACT</name>
<sequence>MKKLTALLLAIGFCTISFSYAQTGSLKGTVVDSTNKVNLHNAVVSLLRPKDSVLVKFVRTNAQGSFEINNLPAGKFIVMISYPDYADYLDDIDLSASPQKSLGNIYVTTKAHLLEEVIVKQRVAAIRMKGDTTEYRADSFYVGPNANVQDLLKRMPGIQVNSKGEITAQGQKVEKVLVDGEEFFSDDPAVVTQNLRADAIDKVQVFDKKSDQAVFTGIDDGQTAKTINLQMKEDAKKGYFGKVEAGADFDRYRYGKGMLNAFKGKRKFAAFITNDNTKFESLNWNERNNYSGGADNMVMMDDGGIAIFDGGDDFSYGQGLPTSTTGGLLFSNKWNQDKHNINNSYQYNNLNVRGRNRTSTQTILPDTTFFNTQDQNFVSDRKRNRITSKYEVKLDSTSTLKMTLTGSIISNRNANSFLGKAISEEGQLINQSDRTTTNDGEDRNLLGSLQWQKRLKKKGRTLSFNGDFSIMNKKNDGFLFAKNDFYDKNGTLVRQDNLDQFKTNTENLSGVNGRLAYTEPLWKNTFLELNYRFAFNRNDAERNTLERTVPGGKYENVIDTLSNHFIYNNNNHTGGFTFRLNEKKYSISVGTSLGSARFNLDDINTGAKRSIQFTNFLPTFGLTFNPKKQTRFRFNYNGTTRNPTLQQIQPFIDNIDPLNITIGNPNLKQEFRHNMNFTFSDYKVLKSKNFYISANFSTVNNAITNANFIDSIGRRVNQAINVNGNYNGNVWSNYGFDIFPSYNLGFGVSPGFNRFVNRVNGLENVSTNTNVRFDINLGHWSEKKLSFYFNFGATHNQSKSSIRPNVVTKFWTYTSYADVSLKLPAKLFFQLNSQLTMYQKTEQFANTANVYLVNSSLKKTFGKSDKLELKVSVNDIFNNNQNIRRNISTNFITETIQQNIQRFWLFTIAYNFSKNGKPTDGF</sequence>
<evidence type="ECO:0000259" key="5">
    <source>
        <dbReference type="Pfam" id="PF14905"/>
    </source>
</evidence>
<dbReference type="InterPro" id="IPR036942">
    <property type="entry name" value="Beta-barrel_TonB_sf"/>
</dbReference>
<evidence type="ECO:0000313" key="6">
    <source>
        <dbReference type="EMBL" id="BFG69991.1"/>
    </source>
</evidence>
<dbReference type="Gene3D" id="2.40.170.20">
    <property type="entry name" value="TonB-dependent receptor, beta-barrel domain"/>
    <property type="match status" value="1"/>
</dbReference>
<organism evidence="6">
    <name type="scientific">Sediminibacterium sp. KACHI17</name>
    <dbReference type="NCBI Taxonomy" id="1751071"/>
    <lineage>
        <taxon>Bacteria</taxon>
        <taxon>Pseudomonadati</taxon>
        <taxon>Bacteroidota</taxon>
        <taxon>Chitinophagia</taxon>
        <taxon>Chitinophagales</taxon>
        <taxon>Chitinophagaceae</taxon>
        <taxon>Sediminibacterium</taxon>
    </lineage>
</organism>
<dbReference type="EMBL" id="AP029612">
    <property type="protein sequence ID" value="BFG69991.1"/>
    <property type="molecule type" value="Genomic_DNA"/>
</dbReference>
<dbReference type="InterPro" id="IPR041700">
    <property type="entry name" value="OMP_b-brl_3"/>
</dbReference>
<keyword evidence="4" id="KW-0732">Signal</keyword>